<evidence type="ECO:0000313" key="12">
    <source>
        <dbReference type="EMBL" id="CCH45296.1"/>
    </source>
</evidence>
<protein>
    <recommendedName>
        <fullName evidence="1">non-specific serine/threonine protein kinase</fullName>
        <ecNumber evidence="1">2.7.11.1</ecNumber>
    </recommendedName>
</protein>
<keyword evidence="10" id="KW-0472">Membrane</keyword>
<dbReference type="Proteomes" id="UP000009328">
    <property type="component" value="Unassembled WGS sequence"/>
</dbReference>
<comment type="similarity">
    <text evidence="7">Belongs to the protein kinase superfamily. Ser/Thr protein kinase family. GCN2 subfamily.</text>
</comment>
<evidence type="ECO:0000256" key="2">
    <source>
        <dbReference type="ARBA" id="ARBA00022527"/>
    </source>
</evidence>
<dbReference type="FunFam" id="3.30.200.20:FF:000306">
    <property type="entry name" value="IKS protein kinase"/>
    <property type="match status" value="1"/>
</dbReference>
<evidence type="ECO:0000256" key="1">
    <source>
        <dbReference type="ARBA" id="ARBA00012513"/>
    </source>
</evidence>
<dbReference type="Gene3D" id="3.30.200.20">
    <property type="entry name" value="Phosphorylase Kinase, domain 1"/>
    <property type="match status" value="1"/>
</dbReference>
<proteinExistence type="inferred from homology"/>
<evidence type="ECO:0000256" key="8">
    <source>
        <dbReference type="ARBA" id="ARBA00047899"/>
    </source>
</evidence>
<feature type="transmembrane region" description="Helical" evidence="10">
    <location>
        <begin position="513"/>
        <end position="534"/>
    </location>
</feature>
<dbReference type="GO" id="GO:0005524">
    <property type="term" value="F:ATP binding"/>
    <property type="evidence" value="ECO:0007669"/>
    <property type="project" value="UniProtKB-KW"/>
</dbReference>
<evidence type="ECO:0000256" key="9">
    <source>
        <dbReference type="ARBA" id="ARBA00048679"/>
    </source>
</evidence>
<dbReference type="FunCoup" id="K0KQI3">
    <property type="interactions" value="218"/>
</dbReference>
<dbReference type="SUPFAM" id="SSF56112">
    <property type="entry name" value="Protein kinase-like (PK-like)"/>
    <property type="match status" value="1"/>
</dbReference>
<dbReference type="PROSITE" id="PS00108">
    <property type="entry name" value="PROTEIN_KINASE_ST"/>
    <property type="match status" value="1"/>
</dbReference>
<dbReference type="InterPro" id="IPR011009">
    <property type="entry name" value="Kinase-like_dom_sf"/>
</dbReference>
<evidence type="ECO:0000256" key="5">
    <source>
        <dbReference type="ARBA" id="ARBA00022777"/>
    </source>
</evidence>
<keyword evidence="13" id="KW-1185">Reference proteome</keyword>
<comment type="catalytic activity">
    <reaction evidence="9">
        <text>L-seryl-[protein] + ATP = O-phospho-L-seryl-[protein] + ADP + H(+)</text>
        <dbReference type="Rhea" id="RHEA:17989"/>
        <dbReference type="Rhea" id="RHEA-COMP:9863"/>
        <dbReference type="Rhea" id="RHEA-COMP:11604"/>
        <dbReference type="ChEBI" id="CHEBI:15378"/>
        <dbReference type="ChEBI" id="CHEBI:29999"/>
        <dbReference type="ChEBI" id="CHEBI:30616"/>
        <dbReference type="ChEBI" id="CHEBI:83421"/>
        <dbReference type="ChEBI" id="CHEBI:456216"/>
        <dbReference type="EC" id="2.7.11.1"/>
    </reaction>
</comment>
<dbReference type="InterPro" id="IPR008271">
    <property type="entry name" value="Ser/Thr_kinase_AS"/>
</dbReference>
<feature type="transmembrane region" description="Helical" evidence="10">
    <location>
        <begin position="540"/>
        <end position="557"/>
    </location>
</feature>
<dbReference type="PROSITE" id="PS50011">
    <property type="entry name" value="PROTEIN_KINASE_DOM"/>
    <property type="match status" value="1"/>
</dbReference>
<keyword evidence="10" id="KW-1133">Transmembrane helix</keyword>
<dbReference type="Pfam" id="PF00069">
    <property type="entry name" value="Pkinase"/>
    <property type="match status" value="1"/>
</dbReference>
<dbReference type="GO" id="GO:0106310">
    <property type="term" value="F:protein serine kinase activity"/>
    <property type="evidence" value="ECO:0007669"/>
    <property type="project" value="RHEA"/>
</dbReference>
<dbReference type="PANTHER" id="PTHR11042">
    <property type="entry name" value="EUKARYOTIC TRANSLATION INITIATION FACTOR 2-ALPHA KINASE EIF2-ALPHA KINASE -RELATED"/>
    <property type="match status" value="1"/>
</dbReference>
<keyword evidence="4" id="KW-0547">Nucleotide-binding</keyword>
<dbReference type="GO" id="GO:0004674">
    <property type="term" value="F:protein serine/threonine kinase activity"/>
    <property type="evidence" value="ECO:0007669"/>
    <property type="project" value="UniProtKB-KW"/>
</dbReference>
<accession>K0KQI3</accession>
<evidence type="ECO:0000313" key="13">
    <source>
        <dbReference type="Proteomes" id="UP000009328"/>
    </source>
</evidence>
<keyword evidence="2" id="KW-0723">Serine/threonine-protein kinase</keyword>
<dbReference type="GO" id="GO:0005737">
    <property type="term" value="C:cytoplasm"/>
    <property type="evidence" value="ECO:0007669"/>
    <property type="project" value="TreeGrafter"/>
</dbReference>
<dbReference type="EC" id="2.7.11.1" evidence="1"/>
<dbReference type="InParanoid" id="K0KQI3"/>
<dbReference type="InterPro" id="IPR000719">
    <property type="entry name" value="Prot_kinase_dom"/>
</dbReference>
<keyword evidence="3 12" id="KW-0808">Transferase</keyword>
<gene>
    <name evidence="12" type="ORF">BN7_4878</name>
</gene>
<sequence length="558" mass="63816">MVIKNAIVLHNKETNELSVLKTIPKLPRAQDYDFKFDSFKQLDLVGKRYNEGGYNSFNSIHECPNCGFILDQGNDLGRDQDVGNDHADGMGQGIHNMDGFIHSNYFKLLGNGIIPSQPFEMNNNHLSESLFTQGYFHNFFKEIELLGRGARGSVYKVEHVLNGISLGFFALKKITIGDDSKWLLKVLKEVTMLCKISFNNQNLVNYNHVWLEISSINEFGPQVPCAFILQQYCSGGNLEDFIVNLKNPKLNTQDFKKWKLKHKGQTTPKGRFLTNEEILIIFNQIVIGVNELHKNHIIHRDLKPSNCLLSKPYETSFNNPNEVDISKVPTIVVSDFGESQLEGEKRNATGSTGTLEYTAPEILNVKDGKVSQFNKKTDVYSLGMILYFLSFSKLPFMSQDIELLKNEIINHDVMKFEERDQELKVEIKELIKKLTSMDPDERLSTNEILNFLQGVNESIHNSETVLEKELIDDEEIETRRLSLTDGKAQPIDTYNILINNNFKIFINLINFGIVMKFITTKISPFLLVLIGISINLDIKYTYYLSLLIFITLILNYIL</sequence>
<dbReference type="InterPro" id="IPR050339">
    <property type="entry name" value="CC_SR_Kinase"/>
</dbReference>
<dbReference type="eggNOG" id="KOG0032">
    <property type="taxonomic scope" value="Eukaryota"/>
</dbReference>
<reference evidence="12 13" key="1">
    <citation type="journal article" date="2012" name="Eukaryot. Cell">
        <title>Draft genome sequence of Wickerhamomyces ciferrii NRRL Y-1031 F-60-10.</title>
        <authorList>
            <person name="Schneider J."/>
            <person name="Andrea H."/>
            <person name="Blom J."/>
            <person name="Jaenicke S."/>
            <person name="Ruckert C."/>
            <person name="Schorsch C."/>
            <person name="Szczepanowski R."/>
            <person name="Farwick M."/>
            <person name="Goesmann A."/>
            <person name="Puhler A."/>
            <person name="Schaffer S."/>
            <person name="Tauch A."/>
            <person name="Kohler T."/>
            <person name="Brinkrolf K."/>
        </authorList>
    </citation>
    <scope>NUCLEOTIDE SEQUENCE [LARGE SCALE GENOMIC DNA]</scope>
    <source>
        <strain evidence="13">ATCC 14091 / BCRC 22168 / CBS 111 / JCM 3599 / NBRC 0793 / NRRL Y-1031 F-60-10</strain>
    </source>
</reference>
<organism evidence="12 13">
    <name type="scientific">Wickerhamomyces ciferrii (strain ATCC 14091 / BCRC 22168 / CBS 111 / JCM 3599 / NBRC 0793 / NRRL Y-1031 F-60-10)</name>
    <name type="common">Yeast</name>
    <name type="synonym">Pichia ciferrii</name>
    <dbReference type="NCBI Taxonomy" id="1206466"/>
    <lineage>
        <taxon>Eukaryota</taxon>
        <taxon>Fungi</taxon>
        <taxon>Dikarya</taxon>
        <taxon>Ascomycota</taxon>
        <taxon>Saccharomycotina</taxon>
        <taxon>Saccharomycetes</taxon>
        <taxon>Phaffomycetales</taxon>
        <taxon>Wickerhamomycetaceae</taxon>
        <taxon>Wickerhamomyces</taxon>
    </lineage>
</organism>
<dbReference type="GO" id="GO:0005634">
    <property type="term" value="C:nucleus"/>
    <property type="evidence" value="ECO:0007669"/>
    <property type="project" value="TreeGrafter"/>
</dbReference>
<feature type="domain" description="Protein kinase" evidence="11">
    <location>
        <begin position="140"/>
        <end position="459"/>
    </location>
</feature>
<keyword evidence="10" id="KW-0812">Transmembrane</keyword>
<keyword evidence="5 12" id="KW-0418">Kinase</keyword>
<dbReference type="HOGENOM" id="CLU_010228_2_2_1"/>
<evidence type="ECO:0000256" key="10">
    <source>
        <dbReference type="SAM" id="Phobius"/>
    </source>
</evidence>
<evidence type="ECO:0000256" key="4">
    <source>
        <dbReference type="ARBA" id="ARBA00022741"/>
    </source>
</evidence>
<evidence type="ECO:0000256" key="6">
    <source>
        <dbReference type="ARBA" id="ARBA00022840"/>
    </source>
</evidence>
<evidence type="ECO:0000259" key="11">
    <source>
        <dbReference type="PROSITE" id="PS50011"/>
    </source>
</evidence>
<comment type="catalytic activity">
    <reaction evidence="8">
        <text>L-threonyl-[protein] + ATP = O-phospho-L-threonyl-[protein] + ADP + H(+)</text>
        <dbReference type="Rhea" id="RHEA:46608"/>
        <dbReference type="Rhea" id="RHEA-COMP:11060"/>
        <dbReference type="Rhea" id="RHEA-COMP:11605"/>
        <dbReference type="ChEBI" id="CHEBI:15378"/>
        <dbReference type="ChEBI" id="CHEBI:30013"/>
        <dbReference type="ChEBI" id="CHEBI:30616"/>
        <dbReference type="ChEBI" id="CHEBI:61977"/>
        <dbReference type="ChEBI" id="CHEBI:456216"/>
        <dbReference type="EC" id="2.7.11.1"/>
    </reaction>
</comment>
<comment type="caution">
    <text evidence="12">The sequence shown here is derived from an EMBL/GenBank/DDBJ whole genome shotgun (WGS) entry which is preliminary data.</text>
</comment>
<dbReference type="SMART" id="SM00220">
    <property type="entry name" value="S_TKc"/>
    <property type="match status" value="1"/>
</dbReference>
<dbReference type="AlphaFoldDB" id="K0KQI3"/>
<name>K0KQI3_WICCF</name>
<keyword evidence="6" id="KW-0067">ATP-binding</keyword>
<evidence type="ECO:0000256" key="7">
    <source>
        <dbReference type="ARBA" id="ARBA00037982"/>
    </source>
</evidence>
<dbReference type="STRING" id="1206466.K0KQI3"/>
<dbReference type="PANTHER" id="PTHR11042:SF138">
    <property type="entry name" value="SERINE_THREONINE-PROTEIN KINASE IKS1-RELATED"/>
    <property type="match status" value="1"/>
</dbReference>
<evidence type="ECO:0000256" key="3">
    <source>
        <dbReference type="ARBA" id="ARBA00022679"/>
    </source>
</evidence>
<dbReference type="Gene3D" id="1.10.510.10">
    <property type="entry name" value="Transferase(Phosphotransferase) domain 1"/>
    <property type="match status" value="1"/>
</dbReference>
<dbReference type="EMBL" id="CAIF01000188">
    <property type="protein sequence ID" value="CCH45296.1"/>
    <property type="molecule type" value="Genomic_DNA"/>
</dbReference>